<evidence type="ECO:0000256" key="3">
    <source>
        <dbReference type="ARBA" id="ARBA00022473"/>
    </source>
</evidence>
<evidence type="ECO:0000259" key="13">
    <source>
        <dbReference type="Pfam" id="PF12830"/>
    </source>
</evidence>
<dbReference type="GO" id="GO:0010468">
    <property type="term" value="P:regulation of gene expression"/>
    <property type="evidence" value="ECO:0007669"/>
    <property type="project" value="InterPro"/>
</dbReference>
<dbReference type="InterPro" id="IPR024986">
    <property type="entry name" value="Nipped-B_C"/>
</dbReference>
<dbReference type="PANTHER" id="PTHR21704:SF18">
    <property type="entry name" value="NIPPED-B-LIKE PROTEIN"/>
    <property type="match status" value="1"/>
</dbReference>
<evidence type="ECO:0000256" key="10">
    <source>
        <dbReference type="ARBA" id="ARBA00053055"/>
    </source>
</evidence>
<dbReference type="GO" id="GO:0090694">
    <property type="term" value="C:Scc2-Scc4 cohesin loading complex"/>
    <property type="evidence" value="ECO:0007669"/>
    <property type="project" value="TreeGrafter"/>
</dbReference>
<feature type="domain" description="Sister chromatid cohesion C-terminal" evidence="13">
    <location>
        <begin position="1130"/>
        <end position="1310"/>
    </location>
</feature>
<dbReference type="InterPro" id="IPR016024">
    <property type="entry name" value="ARM-type_fold"/>
</dbReference>
<evidence type="ECO:0000256" key="5">
    <source>
        <dbReference type="ARBA" id="ARBA00023015"/>
    </source>
</evidence>
<evidence type="ECO:0000256" key="1">
    <source>
        <dbReference type="ARBA" id="ARBA00004123"/>
    </source>
</evidence>
<evidence type="ECO:0000313" key="14">
    <source>
        <dbReference type="EMBL" id="TRY66039.1"/>
    </source>
</evidence>
<dbReference type="GO" id="GO:0140588">
    <property type="term" value="P:chromatin looping"/>
    <property type="evidence" value="ECO:0007669"/>
    <property type="project" value="InterPro"/>
</dbReference>
<feature type="compositionally biased region" description="Basic and acidic residues" evidence="12">
    <location>
        <begin position="586"/>
        <end position="607"/>
    </location>
</feature>
<dbReference type="OrthoDB" id="418242at2759"/>
<evidence type="ECO:0000256" key="4">
    <source>
        <dbReference type="ARBA" id="ARBA00022737"/>
    </source>
</evidence>
<dbReference type="STRING" id="623744.A0A553NKT1"/>
<evidence type="ECO:0000256" key="12">
    <source>
        <dbReference type="SAM" id="MobiDB-lite"/>
    </source>
</evidence>
<feature type="compositionally biased region" description="Low complexity" evidence="12">
    <location>
        <begin position="1364"/>
        <end position="1373"/>
    </location>
</feature>
<evidence type="ECO:0000313" key="15">
    <source>
        <dbReference type="Proteomes" id="UP000316079"/>
    </source>
</evidence>
<comment type="similarity">
    <text evidence="2 11">Belongs to the SCC2/Nipped-B family.</text>
</comment>
<proteinExistence type="inferred from homology"/>
<name>A0A553NKT1_9TELE</name>
<dbReference type="GO" id="GO:0007420">
    <property type="term" value="P:brain development"/>
    <property type="evidence" value="ECO:0007669"/>
    <property type="project" value="TreeGrafter"/>
</dbReference>
<evidence type="ECO:0000256" key="8">
    <source>
        <dbReference type="ARBA" id="ARBA00023242"/>
    </source>
</evidence>
<dbReference type="Proteomes" id="UP000316079">
    <property type="component" value="Unassembled WGS sequence"/>
</dbReference>
<dbReference type="PANTHER" id="PTHR21704">
    <property type="entry name" value="NIPPED-B-LIKE PROTEIN DELANGIN SCC2-RELATED"/>
    <property type="match status" value="1"/>
</dbReference>
<dbReference type="FunFam" id="1.25.10.10:FF:000225">
    <property type="entry name" value="Nipped-B protein"/>
    <property type="match status" value="1"/>
</dbReference>
<dbReference type="GO" id="GO:1990414">
    <property type="term" value="P:replication-born double-strand break repair via sister chromatid exchange"/>
    <property type="evidence" value="ECO:0007669"/>
    <property type="project" value="TreeGrafter"/>
</dbReference>
<dbReference type="GO" id="GO:0048565">
    <property type="term" value="P:digestive tract development"/>
    <property type="evidence" value="ECO:0007669"/>
    <property type="project" value="UniProtKB-ARBA"/>
</dbReference>
<dbReference type="GO" id="GO:0035118">
    <property type="term" value="P:embryonic pectoral fin morphogenesis"/>
    <property type="evidence" value="ECO:0007669"/>
    <property type="project" value="UniProtKB-ARBA"/>
</dbReference>
<dbReference type="GO" id="GO:0034087">
    <property type="term" value="P:establishment of mitotic sister chromatid cohesion"/>
    <property type="evidence" value="ECO:0007669"/>
    <property type="project" value="TreeGrafter"/>
</dbReference>
<dbReference type="Pfam" id="PF12765">
    <property type="entry name" value="Cohesin_HEAT"/>
    <property type="match status" value="1"/>
</dbReference>
<gene>
    <name evidence="14" type="ORF">DNTS_025761</name>
</gene>
<keyword evidence="7" id="KW-0804">Transcription</keyword>
<keyword evidence="5" id="KW-0805">Transcription regulation</keyword>
<dbReference type="InterPro" id="IPR033031">
    <property type="entry name" value="Scc2/Nipped-B"/>
</dbReference>
<feature type="non-terminal residue" evidence="14">
    <location>
        <position position="1"/>
    </location>
</feature>
<feature type="region of interest" description="Disordered" evidence="12">
    <location>
        <begin position="23"/>
        <end position="77"/>
    </location>
</feature>
<dbReference type="GO" id="GO:0140587">
    <property type="term" value="F:chromatin loop anchoring activity"/>
    <property type="evidence" value="ECO:0007669"/>
    <property type="project" value="UniProtKB-ARBA"/>
</dbReference>
<comment type="caution">
    <text evidence="14">The sequence shown here is derived from an EMBL/GenBank/DDBJ whole genome shotgun (WGS) entry which is preliminary data.</text>
</comment>
<evidence type="ECO:0000256" key="11">
    <source>
        <dbReference type="RuleBase" id="RU364107"/>
    </source>
</evidence>
<dbReference type="GO" id="GO:0071169">
    <property type="term" value="P:establishment of protein localization to chromatin"/>
    <property type="evidence" value="ECO:0007669"/>
    <property type="project" value="TreeGrafter"/>
</dbReference>
<evidence type="ECO:0000256" key="2">
    <source>
        <dbReference type="ARBA" id="ARBA00009252"/>
    </source>
</evidence>
<dbReference type="GO" id="GO:0048703">
    <property type="term" value="P:embryonic viscerocranium morphogenesis"/>
    <property type="evidence" value="ECO:0007669"/>
    <property type="project" value="TreeGrafter"/>
</dbReference>
<feature type="region of interest" description="Disordered" evidence="12">
    <location>
        <begin position="1332"/>
        <end position="1401"/>
    </location>
</feature>
<dbReference type="GO" id="GO:0061775">
    <property type="term" value="F:cohesin loader activity"/>
    <property type="evidence" value="ECO:0007669"/>
    <property type="project" value="InterPro"/>
</dbReference>
<dbReference type="InterPro" id="IPR011989">
    <property type="entry name" value="ARM-like"/>
</dbReference>
<accession>A0A553NKT1</accession>
<dbReference type="Pfam" id="PF12830">
    <property type="entry name" value="Nipped-B_C"/>
    <property type="match status" value="1"/>
</dbReference>
<keyword evidence="15" id="KW-1185">Reference proteome</keyword>
<sequence length="1684" mass="191685">SLGDNNNDCYNLLISLFVVAPKRSKKDKDRTWEHEERERRGSGDHRRSHAGRRGSGGRYREHSSEDSEEGSPPPSLSELARKLKKKDNLKKRKSYEPKLTVDEMMDSSTFKRFSTGVDNILENLEDVDLSLDDDEIPQELLLGKHQLSELSSESAKIKAMGIMHKISSDKMVKIQSILEKNIQDGAKLSTLLNHDNDRDDEERLWRDLIMERVTKSADACLTALNIMTSPRMQKAVYIEDVIERVLQYTKFHLQNTLYPQYDPVYRVNPRGGGTISSKAKRAKSSTHKQRVTVMLYNKVCDIVSNLSELLEIQLLTDTTILQVSSLGITPFFVENVSELQLCAIKVVTAVFSRYEKHRQLILEEIFTSLARLPTSKRSLRNYRLNSSDTDGEPMYIQMVTALVLQLIQCVVNLPSDKDSDDENDRKVDKDVIITNSYEIAMRTAQNFLSVFLKKCGSKQGEDDYRPLFENFIQDLLSTVNKPDWPAAELLLSLLGRLLVHQFSNKQTEMALRVASLDYLGTVAARLRKDAVTSKMDQRSINRILGENSGSDEIQQLQKALLNYLDGNFARKFYIAQWFRDTTTETEKAMKSQRDDDSDGPHHAKDVETTSEILQKAESRKKFLRINSDAVDYEDSCLIVRYLASMRPFAQSFDIYLTQILRVLGESAIAVRTKAMKCLSEVVAVDPSILARLDMQRGVHGRLMDNSTSVREAAVELLGRFVLSRPQLTEQYYDMLIERILDTGISVRKRVIKILRDICLEQPTFSKITEMCVKMIRRVNDEEGIKKLWFTPTPNHDKEAMTRKILNITDVLLKSEEGASYKPARKACAQLVDSLVDHILKYEESLADCEKGLTSNRLVACITTLYLFSKIRPHLMVKHAMTMQPYLTTKCNTQSDFMVICNVAKILELVVPLMEHPSENFLTTIEEDLMKLIIKYGMTVVQHCVSCLGAVVNKVTQNYKFVWSCFSRYYGALNKLKVQHQEDSNSTALVSNKPALLRSLFTVGALCRHFDFDLEEFKGNNKVVIKDKVLELLLYFTKNEDEVVQTKAIIGLGFQFIQHPDLMFATDVKNLYNSLLADGKTTVNLKIQVLKNLQMYLQEEDTRMQEADREWKKTAKQEDLKEMGDISSGMSSSIMQLYLKQVLESFFHTQSSVRHFALSVIALTLNQGLIHPVQCVPYLIAMGTDSEPTMRNKADQQLVEIDKKYTGFIHMKAVAGMKMSYQVQQAIVGSKDTVIRGFRQDESSSALCSHLYTMVRGNRQHRRAFLISLLNLFDDSTKADVNMLLFMADNLACFPYQTQEEPLFIMHHVDITLSVSGSNLLQYFKESLLKEPRKAPEEKKRKKKKKKQARGKKYGSEEEEESSRDSSSSSSSDSDSSEEEVLHRRKKQRRTPGSDSDSDMDVEDVDKVLLRLPDNPEPLLNFANSSQGILLLLVLKQHLKSLYGFSDSKIQKYSPTESAKVYDKAVNRKANVHFSPRQTLDYLSNRQSNPELSNETKRRIVRQYLDFKVLMEHLDPDEEDEEGEASANSHARSKAITALLGASSPRNNTAESYDEDSEAEEKTPGSSRKSRKSGDGEAMGNMNETVEAKDVIAICRPKYKDRPQIAKVIQKTSSGYSIRWMAGSYYGTWAEAKKRDGRKMVPWLDTIKESDIIYKKIALTSAHKLSSKVVQTLRSLYAAKEGTSS</sequence>
<dbReference type="SUPFAM" id="SSF48371">
    <property type="entry name" value="ARM repeat"/>
    <property type="match status" value="2"/>
</dbReference>
<feature type="compositionally biased region" description="Basic residues" evidence="12">
    <location>
        <begin position="1339"/>
        <end position="1352"/>
    </location>
</feature>
<keyword evidence="6" id="KW-0010">Activator</keyword>
<reference evidence="14 15" key="1">
    <citation type="journal article" date="2019" name="Sci. Data">
        <title>Hybrid genome assembly and annotation of Danionella translucida.</title>
        <authorList>
            <person name="Kadobianskyi M."/>
            <person name="Schulze L."/>
            <person name="Schuelke M."/>
            <person name="Judkewitz B."/>
        </authorList>
    </citation>
    <scope>NUCLEOTIDE SEQUENCE [LARGE SCALE GENOMIC DNA]</scope>
    <source>
        <strain evidence="14 15">Bolton</strain>
    </source>
</reference>
<feature type="region of interest" description="Disordered" evidence="12">
    <location>
        <begin position="1537"/>
        <end position="1582"/>
    </location>
</feature>
<dbReference type="CDD" id="cd23958">
    <property type="entry name" value="SCC2"/>
    <property type="match status" value="1"/>
</dbReference>
<feature type="compositionally biased region" description="Basic and acidic residues" evidence="12">
    <location>
        <begin position="26"/>
        <end position="45"/>
    </location>
</feature>
<keyword evidence="8 11" id="KW-0539">Nucleus</keyword>
<comment type="subcellular location">
    <subcellularLocation>
        <location evidence="1 11">Nucleus</location>
    </subcellularLocation>
</comment>
<dbReference type="Gene3D" id="1.25.10.10">
    <property type="entry name" value="Leucine-rich Repeat Variant"/>
    <property type="match status" value="2"/>
</dbReference>
<dbReference type="InterPro" id="IPR026003">
    <property type="entry name" value="Cohesin_HEAT"/>
</dbReference>
<evidence type="ECO:0000256" key="7">
    <source>
        <dbReference type="ARBA" id="ARBA00023163"/>
    </source>
</evidence>
<evidence type="ECO:0000256" key="9">
    <source>
        <dbReference type="ARBA" id="ARBA00023306"/>
    </source>
</evidence>
<keyword evidence="3" id="KW-0217">Developmental protein</keyword>
<dbReference type="EMBL" id="SRMA01026873">
    <property type="protein sequence ID" value="TRY66039.1"/>
    <property type="molecule type" value="Genomic_DNA"/>
</dbReference>
<organism evidence="14 15">
    <name type="scientific">Danionella cerebrum</name>
    <dbReference type="NCBI Taxonomy" id="2873325"/>
    <lineage>
        <taxon>Eukaryota</taxon>
        <taxon>Metazoa</taxon>
        <taxon>Chordata</taxon>
        <taxon>Craniata</taxon>
        <taxon>Vertebrata</taxon>
        <taxon>Euteleostomi</taxon>
        <taxon>Actinopterygii</taxon>
        <taxon>Neopterygii</taxon>
        <taxon>Teleostei</taxon>
        <taxon>Ostariophysi</taxon>
        <taxon>Cypriniformes</taxon>
        <taxon>Danionidae</taxon>
        <taxon>Danioninae</taxon>
        <taxon>Danionella</taxon>
    </lineage>
</organism>
<feature type="region of interest" description="Disordered" evidence="12">
    <location>
        <begin position="586"/>
        <end position="608"/>
    </location>
</feature>
<protein>
    <recommendedName>
        <fullName evidence="11">Nipped-B protein</fullName>
    </recommendedName>
</protein>
<evidence type="ECO:0000256" key="6">
    <source>
        <dbReference type="ARBA" id="ARBA00023159"/>
    </source>
</evidence>
<keyword evidence="9 11" id="KW-0131">Cell cycle</keyword>
<dbReference type="GO" id="GO:0003146">
    <property type="term" value="P:heart jogging"/>
    <property type="evidence" value="ECO:0007669"/>
    <property type="project" value="UniProtKB-ARBA"/>
</dbReference>
<comment type="function">
    <text evidence="10">May play a structural role in chromatin. Involved in sister chromatid cohesion, possibly by facilitating the cohesin complex loading. Transcription factor, which may promote cortical neuron migration during brain development by regulating the transcription of crucial genes in this process.</text>
</comment>
<keyword evidence="4 11" id="KW-0677">Repeat</keyword>